<proteinExistence type="inferred from homology"/>
<feature type="chain" id="PRO_5030035657" description="Miraculin-like" evidence="3">
    <location>
        <begin position="28"/>
        <end position="209"/>
    </location>
</feature>
<organism evidence="4 5">
    <name type="scientific">Capsicum annuum</name>
    <name type="common">Capsicum pepper</name>
    <dbReference type="NCBI Taxonomy" id="4072"/>
    <lineage>
        <taxon>Eukaryota</taxon>
        <taxon>Viridiplantae</taxon>
        <taxon>Streptophyta</taxon>
        <taxon>Embryophyta</taxon>
        <taxon>Tracheophyta</taxon>
        <taxon>Spermatophyta</taxon>
        <taxon>Magnoliopsida</taxon>
        <taxon>eudicotyledons</taxon>
        <taxon>Gunneridae</taxon>
        <taxon>Pentapetalae</taxon>
        <taxon>asterids</taxon>
        <taxon>lamiids</taxon>
        <taxon>Solanales</taxon>
        <taxon>Solanaceae</taxon>
        <taxon>Solanoideae</taxon>
        <taxon>Capsiceae</taxon>
        <taxon>Capsicum</taxon>
    </lineage>
</organism>
<dbReference type="PANTHER" id="PTHR33107:SF62">
    <property type="entry name" value="MIRACULIN"/>
    <property type="match status" value="1"/>
</dbReference>
<evidence type="ECO:0000313" key="5">
    <source>
        <dbReference type="Proteomes" id="UP000222542"/>
    </source>
</evidence>
<dbReference type="OrthoDB" id="1872570at2759"/>
<dbReference type="SUPFAM" id="SSF50386">
    <property type="entry name" value="STI-like"/>
    <property type="match status" value="1"/>
</dbReference>
<dbReference type="STRING" id="4072.A0A1U8G8N7"/>
<dbReference type="SMART" id="SM00452">
    <property type="entry name" value="STI"/>
    <property type="match status" value="1"/>
</dbReference>
<reference evidence="4 5" key="2">
    <citation type="journal article" date="2017" name="Genome Biol.">
        <title>New reference genome sequences of hot pepper reveal the massive evolution of plant disease-resistance genes by retroduplication.</title>
        <authorList>
            <person name="Kim S."/>
            <person name="Park J."/>
            <person name="Yeom S.I."/>
            <person name="Kim Y.M."/>
            <person name="Seo E."/>
            <person name="Kim K.T."/>
            <person name="Kim M.S."/>
            <person name="Lee J.M."/>
            <person name="Cheong K."/>
            <person name="Shin H.S."/>
            <person name="Kim S.B."/>
            <person name="Han K."/>
            <person name="Lee J."/>
            <person name="Park M."/>
            <person name="Lee H.A."/>
            <person name="Lee H.Y."/>
            <person name="Lee Y."/>
            <person name="Oh S."/>
            <person name="Lee J.H."/>
            <person name="Choi E."/>
            <person name="Choi E."/>
            <person name="Lee S.E."/>
            <person name="Jeon J."/>
            <person name="Kim H."/>
            <person name="Choi G."/>
            <person name="Song H."/>
            <person name="Lee J."/>
            <person name="Lee S.C."/>
            <person name="Kwon J.K."/>
            <person name="Lee H.Y."/>
            <person name="Koo N."/>
            <person name="Hong Y."/>
            <person name="Kim R.W."/>
            <person name="Kang W.H."/>
            <person name="Huh J.H."/>
            <person name="Kang B.C."/>
            <person name="Yang T.J."/>
            <person name="Lee Y.H."/>
            <person name="Bennetzen J.L."/>
            <person name="Choi D."/>
        </authorList>
    </citation>
    <scope>NUCLEOTIDE SEQUENCE [LARGE SCALE GENOMIC DNA]</scope>
    <source>
        <strain evidence="5">cv. CM334</strain>
    </source>
</reference>
<dbReference type="Proteomes" id="UP000222542">
    <property type="component" value="Unassembled WGS sequence"/>
</dbReference>
<evidence type="ECO:0000313" key="4">
    <source>
        <dbReference type="EMBL" id="PHT87850.1"/>
    </source>
</evidence>
<keyword evidence="3" id="KW-0732">Signal</keyword>
<dbReference type="KEGG" id="cann:107866022"/>
<dbReference type="GO" id="GO:0004866">
    <property type="term" value="F:endopeptidase inhibitor activity"/>
    <property type="evidence" value="ECO:0007669"/>
    <property type="project" value="InterPro"/>
</dbReference>
<dbReference type="InterPro" id="IPR011065">
    <property type="entry name" value="Kunitz_inhibitor_STI-like_sf"/>
</dbReference>
<dbReference type="InterPro" id="IPR002160">
    <property type="entry name" value="Prot_inh_Kunz-lg"/>
</dbReference>
<keyword evidence="5" id="KW-1185">Reference proteome</keyword>
<dbReference type="PRINTS" id="PR00291">
    <property type="entry name" value="KUNITZINHBTR"/>
</dbReference>
<comment type="caution">
    <text evidence="4">The sequence shown here is derived from an EMBL/GenBank/DDBJ whole genome shotgun (WGS) entry which is preliminary data.</text>
</comment>
<name>A0A1U8G8N7_CAPAN</name>
<dbReference type="SMR" id="A0A1U8G8N7"/>
<keyword evidence="2" id="KW-0646">Protease inhibitor</keyword>
<dbReference type="Gramene" id="PHT87850">
    <property type="protein sequence ID" value="PHT87850"/>
    <property type="gene ID" value="T459_09956"/>
</dbReference>
<dbReference type="Pfam" id="PF00197">
    <property type="entry name" value="Kunitz_legume"/>
    <property type="match status" value="1"/>
</dbReference>
<dbReference type="PROSITE" id="PS00283">
    <property type="entry name" value="SOYBEAN_KUNITZ"/>
    <property type="match status" value="1"/>
</dbReference>
<dbReference type="AlphaFoldDB" id="A0A1U8G8N7"/>
<protein>
    <recommendedName>
        <fullName evidence="6">Miraculin-like</fullName>
    </recommendedName>
</protein>
<comment type="similarity">
    <text evidence="1">Belongs to the protease inhibitor I3 (leguminous Kunitz-type inhibitor) family.</text>
</comment>
<dbReference type="OMA" id="VICKNVG"/>
<dbReference type="PANTHER" id="PTHR33107">
    <property type="entry name" value="KUNITZ TRYPSIN INHIBITOR 2"/>
    <property type="match status" value="1"/>
</dbReference>
<evidence type="ECO:0008006" key="6">
    <source>
        <dbReference type="Google" id="ProtNLM"/>
    </source>
</evidence>
<dbReference type="CDD" id="cd23375">
    <property type="entry name" value="beta-trefoil_STI_VvMLP-like"/>
    <property type="match status" value="1"/>
</dbReference>
<evidence type="ECO:0000256" key="3">
    <source>
        <dbReference type="SAM" id="SignalP"/>
    </source>
</evidence>
<sequence length="209" mass="23196">MKKTTLSFLLLITLMFITNFIVSDAASASNPVLDTTGKMVRAGFNYLVVPVRKDLGAELGLAFIGTQVCPLGIGPRLNPNDGILPIIFFPVNSKKGVIRESTDLNVEFLETYTICKHLSNVWRLDRYNHQEEDHHVITNGGVKGNPGRDTIANWFKIVKYGAGYKFLFCPSVCNYCEVICKNVGILLQNNGQALLALSNEPLEVVFKKM</sequence>
<accession>A0A1U8G8N7</accession>
<dbReference type="Gene3D" id="2.80.10.50">
    <property type="match status" value="1"/>
</dbReference>
<evidence type="ECO:0000256" key="1">
    <source>
        <dbReference type="ARBA" id="ARBA00005440"/>
    </source>
</evidence>
<feature type="signal peptide" evidence="3">
    <location>
        <begin position="1"/>
        <end position="27"/>
    </location>
</feature>
<gene>
    <name evidence="4" type="ORF">T459_09956</name>
</gene>
<dbReference type="EMBL" id="AYRZ02000003">
    <property type="protein sequence ID" value="PHT87850.1"/>
    <property type="molecule type" value="Genomic_DNA"/>
</dbReference>
<reference evidence="4 5" key="1">
    <citation type="journal article" date="2014" name="Nat. Genet.">
        <title>Genome sequence of the hot pepper provides insights into the evolution of pungency in Capsicum species.</title>
        <authorList>
            <person name="Kim S."/>
            <person name="Park M."/>
            <person name="Yeom S.I."/>
            <person name="Kim Y.M."/>
            <person name="Lee J.M."/>
            <person name="Lee H.A."/>
            <person name="Seo E."/>
            <person name="Choi J."/>
            <person name="Cheong K."/>
            <person name="Kim K.T."/>
            <person name="Jung K."/>
            <person name="Lee G.W."/>
            <person name="Oh S.K."/>
            <person name="Bae C."/>
            <person name="Kim S.B."/>
            <person name="Lee H.Y."/>
            <person name="Kim S.Y."/>
            <person name="Kim M.S."/>
            <person name="Kang B.C."/>
            <person name="Jo Y.D."/>
            <person name="Yang H.B."/>
            <person name="Jeong H.J."/>
            <person name="Kang W.H."/>
            <person name="Kwon J.K."/>
            <person name="Shin C."/>
            <person name="Lim J.Y."/>
            <person name="Park J.H."/>
            <person name="Huh J.H."/>
            <person name="Kim J.S."/>
            <person name="Kim B.D."/>
            <person name="Cohen O."/>
            <person name="Paran I."/>
            <person name="Suh M.C."/>
            <person name="Lee S.B."/>
            <person name="Kim Y.K."/>
            <person name="Shin Y."/>
            <person name="Noh S.J."/>
            <person name="Park J."/>
            <person name="Seo Y.S."/>
            <person name="Kwon S.Y."/>
            <person name="Kim H.A."/>
            <person name="Park J.M."/>
            <person name="Kim H.J."/>
            <person name="Choi S.B."/>
            <person name="Bosland P.W."/>
            <person name="Reeves G."/>
            <person name="Jo S.H."/>
            <person name="Lee B.W."/>
            <person name="Cho H.T."/>
            <person name="Choi H.S."/>
            <person name="Lee M.S."/>
            <person name="Yu Y."/>
            <person name="Do Choi Y."/>
            <person name="Park B.S."/>
            <person name="van Deynze A."/>
            <person name="Ashrafi H."/>
            <person name="Hill T."/>
            <person name="Kim W.T."/>
            <person name="Pai H.S."/>
            <person name="Ahn H.K."/>
            <person name="Yeam I."/>
            <person name="Giovannoni J.J."/>
            <person name="Rose J.K."/>
            <person name="Sorensen I."/>
            <person name="Lee S.J."/>
            <person name="Kim R.W."/>
            <person name="Choi I.Y."/>
            <person name="Choi B.S."/>
            <person name="Lim J.S."/>
            <person name="Lee Y.H."/>
            <person name="Choi D."/>
        </authorList>
    </citation>
    <scope>NUCLEOTIDE SEQUENCE [LARGE SCALE GENOMIC DNA]</scope>
    <source>
        <strain evidence="5">cv. CM334</strain>
    </source>
</reference>
<evidence type="ECO:0000256" key="2">
    <source>
        <dbReference type="ARBA" id="ARBA00022690"/>
    </source>
</evidence>